<evidence type="ECO:0000313" key="1">
    <source>
        <dbReference type="EMBL" id="KAK4503316.1"/>
    </source>
</evidence>
<comment type="caution">
    <text evidence="1">The sequence shown here is derived from an EMBL/GenBank/DDBJ whole genome shotgun (WGS) entry which is preliminary data.</text>
</comment>
<keyword evidence="2" id="KW-1185">Reference proteome</keyword>
<evidence type="ECO:0000313" key="2">
    <source>
        <dbReference type="Proteomes" id="UP001305779"/>
    </source>
</evidence>
<gene>
    <name evidence="1" type="ORF">PRZ48_006744</name>
</gene>
<accession>A0ABR0EQC0</accession>
<proteinExistence type="predicted"/>
<name>A0ABR0EQC0_ZASCE</name>
<dbReference type="Proteomes" id="UP001305779">
    <property type="component" value="Unassembled WGS sequence"/>
</dbReference>
<organism evidence="1 2">
    <name type="scientific">Zasmidium cellare</name>
    <name type="common">Wine cellar mold</name>
    <name type="synonym">Racodium cellare</name>
    <dbReference type="NCBI Taxonomy" id="395010"/>
    <lineage>
        <taxon>Eukaryota</taxon>
        <taxon>Fungi</taxon>
        <taxon>Dikarya</taxon>
        <taxon>Ascomycota</taxon>
        <taxon>Pezizomycotina</taxon>
        <taxon>Dothideomycetes</taxon>
        <taxon>Dothideomycetidae</taxon>
        <taxon>Mycosphaerellales</taxon>
        <taxon>Mycosphaerellaceae</taxon>
        <taxon>Zasmidium</taxon>
    </lineage>
</organism>
<protein>
    <submittedName>
        <fullName evidence="1">Uncharacterized protein</fullName>
    </submittedName>
</protein>
<reference evidence="1 2" key="1">
    <citation type="journal article" date="2023" name="G3 (Bethesda)">
        <title>A chromosome-level genome assembly of Zasmidium syzygii isolated from banana leaves.</title>
        <authorList>
            <person name="van Westerhoven A.C."/>
            <person name="Mehrabi R."/>
            <person name="Talebi R."/>
            <person name="Steentjes M.B.F."/>
            <person name="Corcolon B."/>
            <person name="Chong P.A."/>
            <person name="Kema G.H.J."/>
            <person name="Seidl M.F."/>
        </authorList>
    </citation>
    <scope>NUCLEOTIDE SEQUENCE [LARGE SCALE GENOMIC DNA]</scope>
    <source>
        <strain evidence="1 2">P124</strain>
    </source>
</reference>
<sequence length="563" mass="64112">MDVHPLANKLKDRRFSYRDCVLAIKGEKIPSALGPLAHRLCLIRGIRYHANFGEELRGLLPEFTRSLNASRIMNDSLPPQMSSEDDMPYCIWHPKTASEETYAKLARQYPEMRYQIARACSVAGYTQLFRKLDIRPDMSIAEEARESGNGDIYELVMAHPARFRIMNDYERSIMPESDTAGHLNGDTAVRRTLDVRYPTSPSGQIIHKPTFNIAEDMNVGFIGEEQNENPPHNLALQLLHEPLPKDLPTVDKDLLIVMAAYYGDIDRYVRLRRPSMIANELQCCIRGIYHNSMFAVWAASREDRELAHPKICQAIDARFIMNNVLSRINKSGPAPPYLIWWPSQARPSTYRELARLDPRAMPQCLRASIACDYEELFHELLPLAVPDHAHHKEAMESGNPQYLQALEARLNELGTMFKTPERDWMLFTRRDLEYSSNILWKNVTERNIAAGQSMLYNGEQCNAGFIELRACRLNNQGQPRCRQFYNGGCTYGPYDEGGGLASAITSSNGFKCSFFNTKNCDLSFDVAPYLEYTPDDVEDCADIPELLPLDQEHHIGSFMCTPA</sequence>
<dbReference type="EMBL" id="JAXOVC010000004">
    <property type="protein sequence ID" value="KAK4503316.1"/>
    <property type="molecule type" value="Genomic_DNA"/>
</dbReference>